<name>A0A6S7FGP0_PARCT</name>
<gene>
    <name evidence="1" type="ORF">PACLA_8A026869</name>
</gene>
<evidence type="ECO:0000313" key="2">
    <source>
        <dbReference type="Proteomes" id="UP001152795"/>
    </source>
</evidence>
<reference evidence="1" key="1">
    <citation type="submission" date="2020-04" db="EMBL/GenBank/DDBJ databases">
        <authorList>
            <person name="Alioto T."/>
            <person name="Alioto T."/>
            <person name="Gomez Garrido J."/>
        </authorList>
    </citation>
    <scope>NUCLEOTIDE SEQUENCE</scope>
    <source>
        <strain evidence="1">A484AB</strain>
    </source>
</reference>
<dbReference type="Proteomes" id="UP001152795">
    <property type="component" value="Unassembled WGS sequence"/>
</dbReference>
<organism evidence="1 2">
    <name type="scientific">Paramuricea clavata</name>
    <name type="common">Red gorgonian</name>
    <name type="synonym">Violescent sea-whip</name>
    <dbReference type="NCBI Taxonomy" id="317549"/>
    <lineage>
        <taxon>Eukaryota</taxon>
        <taxon>Metazoa</taxon>
        <taxon>Cnidaria</taxon>
        <taxon>Anthozoa</taxon>
        <taxon>Octocorallia</taxon>
        <taxon>Malacalcyonacea</taxon>
        <taxon>Plexauridae</taxon>
        <taxon>Paramuricea</taxon>
    </lineage>
</organism>
<dbReference type="AlphaFoldDB" id="A0A6S7FGP0"/>
<comment type="caution">
    <text evidence="1">The sequence shown here is derived from an EMBL/GenBank/DDBJ whole genome shotgun (WGS) entry which is preliminary data.</text>
</comment>
<sequence length="177" mass="20299">MKQIKADFSEVMGDQELPKQVKLNFVDVWSPKLLDYAEKQLQPKCNPVIKKMEEAIDTGFLEEVECKGWPSVKLAEMIFKAPNKKGMHHEEEAVLKVVTDTHESLDKVIETQIQPAIVMASDLYQTDVMYVVAEGAILVDIKSRKIADALVALLAMYYMYNVEQKVGKMCFAFWTWY</sequence>
<keyword evidence="2" id="KW-1185">Reference proteome</keyword>
<dbReference type="EMBL" id="CACRXK020000130">
    <property type="protein sequence ID" value="CAB3978645.1"/>
    <property type="molecule type" value="Genomic_DNA"/>
</dbReference>
<dbReference type="OrthoDB" id="5980942at2759"/>
<proteinExistence type="predicted"/>
<evidence type="ECO:0000313" key="1">
    <source>
        <dbReference type="EMBL" id="CAB3978645.1"/>
    </source>
</evidence>
<accession>A0A6S7FGP0</accession>
<protein>
    <submittedName>
        <fullName evidence="1">Uncharacterized protein</fullName>
    </submittedName>
</protein>